<evidence type="ECO:0000259" key="8">
    <source>
        <dbReference type="PROSITE" id="PS51794"/>
    </source>
</evidence>
<dbReference type="PANTHER" id="PTHR34185">
    <property type="entry name" value="DIADENYLATE CYCLASE"/>
    <property type="match status" value="1"/>
</dbReference>
<gene>
    <name evidence="6" type="primary">dacZ</name>
    <name evidence="9" type="ORF">R6Y95_02075</name>
</gene>
<feature type="transmembrane region" description="Helical" evidence="7">
    <location>
        <begin position="139"/>
        <end position="159"/>
    </location>
</feature>
<dbReference type="GO" id="GO:0005524">
    <property type="term" value="F:ATP binding"/>
    <property type="evidence" value="ECO:0007669"/>
    <property type="project" value="UniProtKB-UniRule"/>
</dbReference>
<dbReference type="Gene3D" id="3.40.1700.10">
    <property type="entry name" value="DNA integrity scanning protein, DisA, N-terminal domain"/>
    <property type="match status" value="1"/>
</dbReference>
<dbReference type="Pfam" id="PF02457">
    <property type="entry name" value="DAC"/>
    <property type="match status" value="1"/>
</dbReference>
<dbReference type="InterPro" id="IPR013783">
    <property type="entry name" value="Ig-like_fold"/>
</dbReference>
<dbReference type="InterPro" id="IPR000601">
    <property type="entry name" value="PKD_dom"/>
</dbReference>
<dbReference type="SUPFAM" id="SSF143597">
    <property type="entry name" value="YojJ-like"/>
    <property type="match status" value="1"/>
</dbReference>
<evidence type="ECO:0000256" key="6">
    <source>
        <dbReference type="HAMAP-Rule" id="MF_00840"/>
    </source>
</evidence>
<dbReference type="GO" id="GO:0004016">
    <property type="term" value="F:adenylate cyclase activity"/>
    <property type="evidence" value="ECO:0007669"/>
    <property type="project" value="UniProtKB-UniRule"/>
</dbReference>
<evidence type="ECO:0000313" key="10">
    <source>
        <dbReference type="Proteomes" id="UP001626603"/>
    </source>
</evidence>
<keyword evidence="3 6" id="KW-0548">Nucleotidyltransferase</keyword>
<proteinExistence type="inferred from homology"/>
<reference evidence="9 10" key="1">
    <citation type="submission" date="2023-10" db="EMBL/GenBank/DDBJ databases">
        <title>The complete genome sequence of Methanoculleus palmolei DSM 4273.</title>
        <authorList>
            <person name="Lai S.-J."/>
            <person name="You Y.-T."/>
            <person name="Chen S.-C."/>
        </authorList>
    </citation>
    <scope>NUCLEOTIDE SEQUENCE [LARGE SCALE GENOMIC DNA]</scope>
    <source>
        <strain evidence="9 10">DSM 4273</strain>
    </source>
</reference>
<keyword evidence="4 6" id="KW-0547">Nucleotide-binding</keyword>
<evidence type="ECO:0000256" key="7">
    <source>
        <dbReference type="SAM" id="Phobius"/>
    </source>
</evidence>
<keyword evidence="7" id="KW-0812">Transmembrane</keyword>
<dbReference type="CDD" id="cd00146">
    <property type="entry name" value="PKD"/>
    <property type="match status" value="1"/>
</dbReference>
<protein>
    <recommendedName>
        <fullName evidence="6">Diadenylate cyclase</fullName>
        <shortName evidence="6">DAC</shortName>
        <ecNumber evidence="6">2.7.7.85</ecNumber>
    </recommendedName>
    <alternativeName>
        <fullName evidence="6">Cyclic-di-AMP synthase</fullName>
        <shortName evidence="6">c-di-AMP synthase</shortName>
    </alternativeName>
</protein>
<organism evidence="9 10">
    <name type="scientific">Methanoculleus palmolei</name>
    <dbReference type="NCBI Taxonomy" id="72612"/>
    <lineage>
        <taxon>Archaea</taxon>
        <taxon>Methanobacteriati</taxon>
        <taxon>Methanobacteriota</taxon>
        <taxon>Stenosarchaea group</taxon>
        <taxon>Methanomicrobia</taxon>
        <taxon>Methanomicrobiales</taxon>
        <taxon>Methanomicrobiaceae</taxon>
        <taxon>Methanoculleus</taxon>
    </lineage>
</organism>
<keyword evidence="5 6" id="KW-0067">ATP-binding</keyword>
<dbReference type="InterPro" id="IPR035986">
    <property type="entry name" value="PKD_dom_sf"/>
</dbReference>
<evidence type="ECO:0000256" key="2">
    <source>
        <dbReference type="ARBA" id="ARBA00022679"/>
    </source>
</evidence>
<dbReference type="InterPro" id="IPR036888">
    <property type="entry name" value="DNA_integrity_DisA_N_sf"/>
</dbReference>
<keyword evidence="7" id="KW-1133">Transmembrane helix</keyword>
<dbReference type="HAMAP" id="MF_00840">
    <property type="entry name" value="DacZ"/>
    <property type="match status" value="1"/>
</dbReference>
<evidence type="ECO:0000256" key="1">
    <source>
        <dbReference type="ARBA" id="ARBA00000877"/>
    </source>
</evidence>
<dbReference type="InterPro" id="IPR003390">
    <property type="entry name" value="DNA_integrity_scan_DisA_N"/>
</dbReference>
<dbReference type="SUPFAM" id="SSF49299">
    <property type="entry name" value="PKD domain"/>
    <property type="match status" value="1"/>
</dbReference>
<comment type="similarity">
    <text evidence="6">Belongs to the adenylate cyclase family. DacZ subfamily.</text>
</comment>
<sequence>MLAVLPGAVGAEATQPTPSIWGDILNSTNPMLPAGAPVLTLLDPVIDGQNVTINGNLNPVSPGVTITSVSLDWGDGNITEYPDLPATHQYSKTGLFTVNVTGKQSDGQSIAKALSLELNADDRGPITPALSTPPPEENLTIFIIILVTAVVVVALGGIVMRIMWRRGEQATVSDLLRAVAIQEDLYHQAMERRDMTTAAASAYICAHLLRTLAGKFSGRRHSKYLETANTWEREARCAAKAGGITQITGSSSKNLPSAEDLERICSGTDVTPAVLGSVLQIAIDMAREGREGQAVGTSFVVGDTDAVLDHSRQFVLNPFQGLSPAERQITDSRIRGNIKEFAQLDGAFIVRGDGTVEAAGRYITVETSRVDIPEGLGSRHSSIAGITQSTNALGVVVSQSGGLITLFKGGKILYTIWP</sequence>
<comment type="catalytic activity">
    <reaction evidence="1 6">
        <text>2 ATP = 3',3'-c-di-AMP + 2 diphosphate</text>
        <dbReference type="Rhea" id="RHEA:35655"/>
        <dbReference type="ChEBI" id="CHEBI:30616"/>
        <dbReference type="ChEBI" id="CHEBI:33019"/>
        <dbReference type="ChEBI" id="CHEBI:71500"/>
        <dbReference type="EC" id="2.7.7.85"/>
    </reaction>
</comment>
<keyword evidence="7" id="KW-0472">Membrane</keyword>
<comment type="cofactor">
    <cofactor evidence="6">
        <name>Mn(2+)</name>
        <dbReference type="ChEBI" id="CHEBI:29035"/>
    </cofactor>
</comment>
<dbReference type="GO" id="GO:0030145">
    <property type="term" value="F:manganese ion binding"/>
    <property type="evidence" value="ECO:0007669"/>
    <property type="project" value="UniProtKB-UniRule"/>
</dbReference>
<dbReference type="InterPro" id="IPR050338">
    <property type="entry name" value="DisA"/>
</dbReference>
<feature type="domain" description="DAC" evidence="8">
    <location>
        <begin position="258"/>
        <end position="418"/>
    </location>
</feature>
<name>A0ABD8A9D6_9EURY</name>
<dbReference type="Gene3D" id="2.60.40.10">
    <property type="entry name" value="Immunoglobulins"/>
    <property type="match status" value="1"/>
</dbReference>
<evidence type="ECO:0000256" key="5">
    <source>
        <dbReference type="ARBA" id="ARBA00022840"/>
    </source>
</evidence>
<accession>A0ABD8A9D6</accession>
<dbReference type="EC" id="2.7.7.85" evidence="6"/>
<dbReference type="Pfam" id="PF00801">
    <property type="entry name" value="PKD"/>
    <property type="match status" value="1"/>
</dbReference>
<dbReference type="AlphaFoldDB" id="A0ABD8A9D6"/>
<keyword evidence="6" id="KW-0464">Manganese</keyword>
<evidence type="ECO:0000256" key="3">
    <source>
        <dbReference type="ARBA" id="ARBA00022695"/>
    </source>
</evidence>
<evidence type="ECO:0000313" key="9">
    <source>
        <dbReference type="EMBL" id="WOX56136.1"/>
    </source>
</evidence>
<dbReference type="PROSITE" id="PS51794">
    <property type="entry name" value="DAC"/>
    <property type="match status" value="1"/>
</dbReference>
<keyword evidence="2 6" id="KW-0808">Transferase</keyword>
<evidence type="ECO:0000256" key="4">
    <source>
        <dbReference type="ARBA" id="ARBA00022741"/>
    </source>
</evidence>
<dbReference type="Proteomes" id="UP001626603">
    <property type="component" value="Chromosome"/>
</dbReference>
<keyword evidence="10" id="KW-1185">Reference proteome</keyword>
<dbReference type="GO" id="GO:0106408">
    <property type="term" value="F:diadenylate cyclase activity"/>
    <property type="evidence" value="ECO:0007669"/>
    <property type="project" value="UniProtKB-EC"/>
</dbReference>
<comment type="function">
    <text evidence="6">Diadenylate cyclase that catalyzes the condensation of 2 ATP molecules into cyclic di-AMP (c-di-AMP). c-di-AMP is a second messenger for intracellular signal transduction involved in the control of important regulatory processes such as osmoregulation.</text>
</comment>
<dbReference type="EMBL" id="CP137641">
    <property type="protein sequence ID" value="WOX56136.1"/>
    <property type="molecule type" value="Genomic_DNA"/>
</dbReference>
<dbReference type="InterPro" id="IPR014499">
    <property type="entry name" value="DAC_DacZ"/>
</dbReference>
<dbReference type="PANTHER" id="PTHR34185:SF1">
    <property type="entry name" value="DIADENYLATE CYCLASE"/>
    <property type="match status" value="1"/>
</dbReference>